<gene>
    <name evidence="1" type="ORF">DS079_10630</name>
</gene>
<proteinExistence type="predicted"/>
<organism evidence="1 2">
    <name type="scientific">Brachybacterium paraconglomeratum</name>
    <dbReference type="NCBI Taxonomy" id="173362"/>
    <lineage>
        <taxon>Bacteria</taxon>
        <taxon>Bacillati</taxon>
        <taxon>Actinomycetota</taxon>
        <taxon>Actinomycetes</taxon>
        <taxon>Micrococcales</taxon>
        <taxon>Dermabacteraceae</taxon>
        <taxon>Brachybacterium</taxon>
    </lineage>
</organism>
<protein>
    <submittedName>
        <fullName evidence="1">Uncharacterized protein</fullName>
    </submittedName>
</protein>
<evidence type="ECO:0000313" key="2">
    <source>
        <dbReference type="Proteomes" id="UP000274327"/>
    </source>
</evidence>
<reference evidence="1 2" key="1">
    <citation type="submission" date="2018-07" db="EMBL/GenBank/DDBJ databases">
        <title>Brachybacteriurn paraconglorneratum KCTC 9916.</title>
        <authorList>
            <person name="Li Y."/>
        </authorList>
    </citation>
    <scope>NUCLEOTIDE SEQUENCE [LARGE SCALE GENOMIC DNA]</scope>
    <source>
        <strain evidence="1 2">KCTC 9916</strain>
    </source>
</reference>
<name>A0A426SJ49_9MICO</name>
<keyword evidence="2" id="KW-1185">Reference proteome</keyword>
<dbReference type="AlphaFoldDB" id="A0A426SJ49"/>
<evidence type="ECO:0000313" key="1">
    <source>
        <dbReference type="EMBL" id="RRR18197.1"/>
    </source>
</evidence>
<comment type="caution">
    <text evidence="1">The sequence shown here is derived from an EMBL/GenBank/DDBJ whole genome shotgun (WGS) entry which is preliminary data.</text>
</comment>
<dbReference type="EMBL" id="QOCI01000008">
    <property type="protein sequence ID" value="RRR18197.1"/>
    <property type="molecule type" value="Genomic_DNA"/>
</dbReference>
<dbReference type="Proteomes" id="UP000274327">
    <property type="component" value="Unassembled WGS sequence"/>
</dbReference>
<accession>A0A426SJ49</accession>
<sequence>MGMHPLARHRCLAHLTDCAGCLGIAVSMFPLGAVIVRTTDLASRPWFGHVVRTPEPVGV</sequence>